<sequence>MIDLHSHSTCSDGRLSPAELVARAADYGVTQLALTDHDTIAGLPAAQAAGTVHGVHIVAGVEISVTWNKRTLHIVGLAFDPAADALNDGLSALQAQRAERAAVIATKLEKLGLTDALSRARALAGTGQIARPHFARLLVEDGLCKDMNQAFKRYLRPGKPGHASIEWAALDDAVRWLHQAGGIAVLAHPFGYGFSGAWRRRAVAAFADAGGDALEICTGTTDRAKEMTAAADASAHDLLGSVGSDFHAPEQFWLAMGRLRPLPRGLTPVWDDPRLATSHINDA</sequence>
<dbReference type="InterPro" id="IPR003141">
    <property type="entry name" value="Pol/His_phosphatase_N"/>
</dbReference>
<dbReference type="Proteomes" id="UP001595462">
    <property type="component" value="Unassembled WGS sequence"/>
</dbReference>
<feature type="domain" description="Polymerase/histidinol phosphatase N-terminal" evidence="1">
    <location>
        <begin position="2"/>
        <end position="67"/>
    </location>
</feature>
<dbReference type="SUPFAM" id="SSF89550">
    <property type="entry name" value="PHP domain-like"/>
    <property type="match status" value="1"/>
</dbReference>
<evidence type="ECO:0000259" key="1">
    <source>
        <dbReference type="SMART" id="SM00481"/>
    </source>
</evidence>
<dbReference type="EMBL" id="JBHRSS010000001">
    <property type="protein sequence ID" value="MFC3102508.1"/>
    <property type="molecule type" value="Genomic_DNA"/>
</dbReference>
<dbReference type="InterPro" id="IPR016195">
    <property type="entry name" value="Pol/histidinol_Pase-like"/>
</dbReference>
<keyword evidence="3" id="KW-1185">Reference proteome</keyword>
<evidence type="ECO:0000313" key="2">
    <source>
        <dbReference type="EMBL" id="MFC3102508.1"/>
    </source>
</evidence>
<dbReference type="Gene3D" id="3.20.20.140">
    <property type="entry name" value="Metal-dependent hydrolases"/>
    <property type="match status" value="1"/>
</dbReference>
<dbReference type="CDD" id="cd07438">
    <property type="entry name" value="PHP_HisPPase_AMP"/>
    <property type="match status" value="1"/>
</dbReference>
<gene>
    <name evidence="2" type="ORF">ACFOSU_01230</name>
</gene>
<dbReference type="SMART" id="SM00481">
    <property type="entry name" value="POLIIIAc"/>
    <property type="match status" value="1"/>
</dbReference>
<proteinExistence type="predicted"/>
<dbReference type="InterPro" id="IPR004013">
    <property type="entry name" value="PHP_dom"/>
</dbReference>
<dbReference type="Pfam" id="PF02811">
    <property type="entry name" value="PHP"/>
    <property type="match status" value="1"/>
</dbReference>
<dbReference type="PANTHER" id="PTHR42924">
    <property type="entry name" value="EXONUCLEASE"/>
    <property type="match status" value="1"/>
</dbReference>
<accession>A0ABV7EKY4</accession>
<dbReference type="PANTHER" id="PTHR42924:SF3">
    <property type="entry name" value="POLYMERASE_HISTIDINOL PHOSPHATASE N-TERMINAL DOMAIN-CONTAINING PROTEIN"/>
    <property type="match status" value="1"/>
</dbReference>
<protein>
    <submittedName>
        <fullName evidence="2">PHP domain-containing protein</fullName>
    </submittedName>
</protein>
<dbReference type="Gene3D" id="1.10.150.650">
    <property type="match status" value="1"/>
</dbReference>
<name>A0ABV7EKY4_9GAMM</name>
<organism evidence="2 3">
    <name type="scientific">Salinisphaera aquimarina</name>
    <dbReference type="NCBI Taxonomy" id="2094031"/>
    <lineage>
        <taxon>Bacteria</taxon>
        <taxon>Pseudomonadati</taxon>
        <taxon>Pseudomonadota</taxon>
        <taxon>Gammaproteobacteria</taxon>
        <taxon>Salinisphaerales</taxon>
        <taxon>Salinisphaeraceae</taxon>
        <taxon>Salinisphaera</taxon>
    </lineage>
</organism>
<dbReference type="InterPro" id="IPR052018">
    <property type="entry name" value="PHP_domain"/>
</dbReference>
<reference evidence="3" key="1">
    <citation type="journal article" date="2019" name="Int. J. Syst. Evol. Microbiol.">
        <title>The Global Catalogue of Microorganisms (GCM) 10K type strain sequencing project: providing services to taxonomists for standard genome sequencing and annotation.</title>
        <authorList>
            <consortium name="The Broad Institute Genomics Platform"/>
            <consortium name="The Broad Institute Genome Sequencing Center for Infectious Disease"/>
            <person name="Wu L."/>
            <person name="Ma J."/>
        </authorList>
    </citation>
    <scope>NUCLEOTIDE SEQUENCE [LARGE SCALE GENOMIC DNA]</scope>
    <source>
        <strain evidence="3">KCTC 52640</strain>
    </source>
</reference>
<evidence type="ECO:0000313" key="3">
    <source>
        <dbReference type="Proteomes" id="UP001595462"/>
    </source>
</evidence>
<comment type="caution">
    <text evidence="2">The sequence shown here is derived from an EMBL/GenBank/DDBJ whole genome shotgun (WGS) entry which is preliminary data.</text>
</comment>
<dbReference type="RefSeq" id="WP_380685640.1">
    <property type="nucleotide sequence ID" value="NZ_JBHRSS010000001.1"/>
</dbReference>